<evidence type="ECO:0000313" key="9">
    <source>
        <dbReference type="Proteomes" id="UP001604043"/>
    </source>
</evidence>
<dbReference type="PANTHER" id="PTHR33529:SF6">
    <property type="entry name" value="YJGP_YJGQ FAMILY PERMEASE"/>
    <property type="match status" value="1"/>
</dbReference>
<dbReference type="Pfam" id="PF03739">
    <property type="entry name" value="LptF_LptG"/>
    <property type="match status" value="2"/>
</dbReference>
<keyword evidence="5 7" id="KW-0472">Membrane</keyword>
<keyword evidence="2" id="KW-1003">Cell membrane</keyword>
<evidence type="ECO:0000256" key="7">
    <source>
        <dbReference type="SAM" id="Phobius"/>
    </source>
</evidence>
<comment type="caution">
    <text evidence="8">The sequence shown here is derived from an EMBL/GenBank/DDBJ whole genome shotgun (WGS) entry which is preliminary data.</text>
</comment>
<evidence type="ECO:0000256" key="6">
    <source>
        <dbReference type="SAM" id="MobiDB-lite"/>
    </source>
</evidence>
<name>A0ABW6ZIV0_9HYPH</name>
<evidence type="ECO:0000313" key="8">
    <source>
        <dbReference type="EMBL" id="MFG1252989.1"/>
    </source>
</evidence>
<gene>
    <name evidence="8" type="ORF">V5F30_12335</name>
</gene>
<proteinExistence type="predicted"/>
<keyword evidence="4 7" id="KW-1133">Transmembrane helix</keyword>
<dbReference type="RefSeq" id="WP_250166498.1">
    <property type="nucleotide sequence ID" value="NZ_JAMJXC010000006.1"/>
</dbReference>
<feature type="transmembrane region" description="Helical" evidence="7">
    <location>
        <begin position="7"/>
        <end position="29"/>
    </location>
</feature>
<dbReference type="InterPro" id="IPR005495">
    <property type="entry name" value="LptG/LptF_permease"/>
</dbReference>
<evidence type="ECO:0000256" key="4">
    <source>
        <dbReference type="ARBA" id="ARBA00022989"/>
    </source>
</evidence>
<evidence type="ECO:0000256" key="5">
    <source>
        <dbReference type="ARBA" id="ARBA00023136"/>
    </source>
</evidence>
<evidence type="ECO:0000256" key="1">
    <source>
        <dbReference type="ARBA" id="ARBA00004651"/>
    </source>
</evidence>
<keyword evidence="3 7" id="KW-0812">Transmembrane</keyword>
<feature type="compositionally biased region" description="Low complexity" evidence="6">
    <location>
        <begin position="233"/>
        <end position="265"/>
    </location>
</feature>
<dbReference type="Proteomes" id="UP001604043">
    <property type="component" value="Unassembled WGS sequence"/>
</dbReference>
<accession>A0ABW6ZIV0</accession>
<feature type="transmembrane region" description="Helical" evidence="7">
    <location>
        <begin position="339"/>
        <end position="357"/>
    </location>
</feature>
<feature type="transmembrane region" description="Helical" evidence="7">
    <location>
        <begin position="400"/>
        <end position="420"/>
    </location>
</feature>
<reference evidence="8 9" key="1">
    <citation type="submission" date="2024-02" db="EMBL/GenBank/DDBJ databases">
        <title>Expansion and revision of Xanthobacter and proposal of Roseixanthobacter gen. nov.</title>
        <authorList>
            <person name="Soltysiak M.P.M."/>
            <person name="Jalihal A."/>
            <person name="Ory A."/>
            <person name="Chrisophersen C."/>
            <person name="Lee A.D."/>
            <person name="Boulton J."/>
            <person name="Springer M."/>
        </authorList>
    </citation>
    <scope>NUCLEOTIDE SEQUENCE [LARGE SCALE GENOMIC DNA]</scope>
    <source>
        <strain evidence="8 9">CB5</strain>
    </source>
</reference>
<dbReference type="EMBL" id="JBAFUR010000003">
    <property type="protein sequence ID" value="MFG1252989.1"/>
    <property type="molecule type" value="Genomic_DNA"/>
</dbReference>
<feature type="region of interest" description="Disordered" evidence="6">
    <location>
        <begin position="214"/>
        <end position="279"/>
    </location>
</feature>
<evidence type="ECO:0000256" key="2">
    <source>
        <dbReference type="ARBA" id="ARBA00022475"/>
    </source>
</evidence>
<comment type="subcellular location">
    <subcellularLocation>
        <location evidence="1">Cell membrane</location>
        <topology evidence="1">Multi-pass membrane protein</topology>
    </subcellularLocation>
</comment>
<dbReference type="PANTHER" id="PTHR33529">
    <property type="entry name" value="SLR0882 PROTEIN-RELATED"/>
    <property type="match status" value="1"/>
</dbReference>
<keyword evidence="9" id="KW-1185">Reference proteome</keyword>
<evidence type="ECO:0000256" key="3">
    <source>
        <dbReference type="ARBA" id="ARBA00022692"/>
    </source>
</evidence>
<protein>
    <submittedName>
        <fullName evidence="8">LptF/LptG family permease</fullName>
    </submittedName>
</protein>
<feature type="transmembrane region" description="Helical" evidence="7">
    <location>
        <begin position="369"/>
        <end position="388"/>
    </location>
</feature>
<sequence>MGRLDRYIFSTAAVAFLGVVVVLAGMIWATQALRQLDLVTSQGQTIIAFIAITSLTMPTLVLVIAPAALFIATAYTLLKLNGDSEIVVMAAAGMGPWRLLRPLILLAILVSLFCSSLAVHVVPASLTSFREQVTKVRADVVSFVAQPGRFVNLTQGLVFHVRERSANGVMRGIFINDAREKEVSTYLADRGQIVESKAGIFLVLENGSIHRRGGDLWKTEATPQPTPEEARAAARAKLAAQNGGGQATKPADSSAPAPAAPATPAGDQKQGRSDSKAANSSVVEFQRYAFDLSSLAPDNKGVDIKPMERPLSYVMNPPAEDMYVRFFPGRYREELHKRLSAGLYPMAFFAIAAAALAQPRTTRQSRGAALTSIIPAMGLVQIGNFAIAGQLKANAAAVPLIYALPIVTVIICAMVLQGWIRLAPPAALTALGASIRARFSRRAAA</sequence>
<feature type="transmembrane region" description="Helical" evidence="7">
    <location>
        <begin position="49"/>
        <end position="78"/>
    </location>
</feature>
<organism evidence="8 9">
    <name type="scientific">Xanthobacter aminoxidans</name>
    <dbReference type="NCBI Taxonomy" id="186280"/>
    <lineage>
        <taxon>Bacteria</taxon>
        <taxon>Pseudomonadati</taxon>
        <taxon>Pseudomonadota</taxon>
        <taxon>Alphaproteobacteria</taxon>
        <taxon>Hyphomicrobiales</taxon>
        <taxon>Xanthobacteraceae</taxon>
        <taxon>Xanthobacter</taxon>
    </lineage>
</organism>
<feature type="transmembrane region" description="Helical" evidence="7">
    <location>
        <begin position="99"/>
        <end position="122"/>
    </location>
</feature>